<keyword evidence="7" id="KW-1185">Reference proteome</keyword>
<feature type="binding site" evidence="5">
    <location>
        <position position="43"/>
    </location>
    <ligand>
        <name>FAD</name>
        <dbReference type="ChEBI" id="CHEBI:57692"/>
    </ligand>
</feature>
<evidence type="ECO:0000256" key="1">
    <source>
        <dbReference type="ARBA" id="ARBA00001974"/>
    </source>
</evidence>
<dbReference type="PANTHER" id="PTHR11552">
    <property type="entry name" value="GLUCOSE-METHANOL-CHOLINE GMC OXIDOREDUCTASE"/>
    <property type="match status" value="1"/>
</dbReference>
<evidence type="ECO:0000313" key="7">
    <source>
        <dbReference type="Proteomes" id="UP000749559"/>
    </source>
</evidence>
<evidence type="ECO:0000256" key="2">
    <source>
        <dbReference type="ARBA" id="ARBA00010790"/>
    </source>
</evidence>
<dbReference type="Proteomes" id="UP000749559">
    <property type="component" value="Unassembled WGS sequence"/>
</dbReference>
<evidence type="ECO:0000256" key="3">
    <source>
        <dbReference type="ARBA" id="ARBA00022630"/>
    </source>
</evidence>
<name>A0A8J1XNZ5_OWEFU</name>
<organism evidence="6 7">
    <name type="scientific">Owenia fusiformis</name>
    <name type="common">Polychaete worm</name>
    <dbReference type="NCBI Taxonomy" id="6347"/>
    <lineage>
        <taxon>Eukaryota</taxon>
        <taxon>Metazoa</taxon>
        <taxon>Spiralia</taxon>
        <taxon>Lophotrochozoa</taxon>
        <taxon>Annelida</taxon>
        <taxon>Polychaeta</taxon>
        <taxon>Sedentaria</taxon>
        <taxon>Canalipalpata</taxon>
        <taxon>Sabellida</taxon>
        <taxon>Oweniida</taxon>
        <taxon>Oweniidae</taxon>
        <taxon>Owenia</taxon>
    </lineage>
</organism>
<dbReference type="SUPFAM" id="SSF54373">
    <property type="entry name" value="FAD-linked reductases, C-terminal domain"/>
    <property type="match status" value="1"/>
</dbReference>
<dbReference type="InterPro" id="IPR000172">
    <property type="entry name" value="GMC_OxRdtase_N"/>
</dbReference>
<evidence type="ECO:0000313" key="6">
    <source>
        <dbReference type="EMBL" id="CAH1802171.1"/>
    </source>
</evidence>
<sequence length="525" mass="58595">MPVPSEAAQPQRTIIDWEYRTVPQKHCCSGLKDKASRWTRGKVLGGCSSHNYNQYCRGNKNDYNMWADMGNTGWSYDDVLPYFKKSISHLDPALAKSNYHSTTGPLQVSPVDRIESLQYVYDAAIEAGLQTTEDLNGENQFGFAFSQATVDGNGVRSSSADAFLYPALGRKNLHVATRAHVTKVLLEDKKAVGVSYVRDLVKGEVKARKEVILSGGAIGSPHILLLSGIGPKKHLEELGVPVVADLPVGENMQDHPTSDAVRFYTKAHAYTDTEAQSLKEYFKYKFFGTGLKRNPINNLQYFMKSPHQPEHHDFPYIQFSILCTLWGSDPGTDYYKDNIGYTDEVWDALYSDNDNDDKYGASLLVTLLHPATNGTVRLQTTDPFDHPLIQPNFFEDPIDVKHIVAGIRVIVDQLAKTKAFEKGGFELVKSHHPHCKEHSFNSDDYWSCFIRANAWTLFHPTSTCRMGPDNDKNSVVDPELRVKGIKNLRVADASIMPFVVSGNTNAPTIMIAEKAADMILGRKTV</sequence>
<comment type="cofactor">
    <cofactor evidence="1 5">
        <name>FAD</name>
        <dbReference type="ChEBI" id="CHEBI:57692"/>
    </cofactor>
</comment>
<dbReference type="EMBL" id="CAIIXF020000012">
    <property type="protein sequence ID" value="CAH1802171.1"/>
    <property type="molecule type" value="Genomic_DNA"/>
</dbReference>
<evidence type="ECO:0000256" key="5">
    <source>
        <dbReference type="PIRSR" id="PIRSR000137-2"/>
    </source>
</evidence>
<dbReference type="PROSITE" id="PS00624">
    <property type="entry name" value="GMC_OXRED_2"/>
    <property type="match status" value="1"/>
</dbReference>
<dbReference type="Gene3D" id="3.50.50.60">
    <property type="entry name" value="FAD/NAD(P)-binding domain"/>
    <property type="match status" value="1"/>
</dbReference>
<dbReference type="GO" id="GO:0050660">
    <property type="term" value="F:flavin adenine dinucleotide binding"/>
    <property type="evidence" value="ECO:0007669"/>
    <property type="project" value="InterPro"/>
</dbReference>
<dbReference type="Gene3D" id="3.30.560.10">
    <property type="entry name" value="Glucose Oxidase, domain 3"/>
    <property type="match status" value="1"/>
</dbReference>
<dbReference type="Pfam" id="PF00732">
    <property type="entry name" value="GMC_oxred_N"/>
    <property type="match status" value="1"/>
</dbReference>
<dbReference type="PIRSF" id="PIRSF000137">
    <property type="entry name" value="Alcohol_oxidase"/>
    <property type="match status" value="1"/>
</dbReference>
<comment type="caution">
    <text evidence="6">The sequence shown here is derived from an EMBL/GenBank/DDBJ whole genome shotgun (WGS) entry which is preliminary data.</text>
</comment>
<dbReference type="SUPFAM" id="SSF51905">
    <property type="entry name" value="FAD/NAD(P)-binding domain"/>
    <property type="match status" value="1"/>
</dbReference>
<dbReference type="GO" id="GO:0016614">
    <property type="term" value="F:oxidoreductase activity, acting on CH-OH group of donors"/>
    <property type="evidence" value="ECO:0007669"/>
    <property type="project" value="InterPro"/>
</dbReference>
<dbReference type="InterPro" id="IPR036188">
    <property type="entry name" value="FAD/NAD-bd_sf"/>
</dbReference>
<dbReference type="PANTHER" id="PTHR11552:SF147">
    <property type="entry name" value="CHOLINE DEHYDROGENASE, MITOCHONDRIAL"/>
    <property type="match status" value="1"/>
</dbReference>
<evidence type="ECO:0000256" key="4">
    <source>
        <dbReference type="ARBA" id="ARBA00022827"/>
    </source>
</evidence>
<reference evidence="6" key="1">
    <citation type="submission" date="2022-03" db="EMBL/GenBank/DDBJ databases">
        <authorList>
            <person name="Martin C."/>
        </authorList>
    </citation>
    <scope>NUCLEOTIDE SEQUENCE</scope>
</reference>
<feature type="binding site" evidence="5">
    <location>
        <position position="181"/>
    </location>
    <ligand>
        <name>FAD</name>
        <dbReference type="ChEBI" id="CHEBI:57692"/>
    </ligand>
</feature>
<dbReference type="OrthoDB" id="269227at2759"/>
<dbReference type="AlphaFoldDB" id="A0A8J1XNZ5"/>
<dbReference type="InterPro" id="IPR012132">
    <property type="entry name" value="GMC_OxRdtase"/>
</dbReference>
<comment type="similarity">
    <text evidence="2">Belongs to the GMC oxidoreductase family.</text>
</comment>
<keyword evidence="3" id="KW-0285">Flavoprotein</keyword>
<proteinExistence type="inferred from homology"/>
<keyword evidence="4 5" id="KW-0274">FAD</keyword>
<dbReference type="Pfam" id="PF05199">
    <property type="entry name" value="GMC_oxred_C"/>
    <property type="match status" value="1"/>
</dbReference>
<accession>A0A8J1XNZ5</accession>
<gene>
    <name evidence="6" type="ORF">OFUS_LOCUS25882</name>
</gene>
<protein>
    <submittedName>
        <fullName evidence="6">Uncharacterized protein</fullName>
    </submittedName>
</protein>
<dbReference type="InterPro" id="IPR007867">
    <property type="entry name" value="GMC_OxRtase_C"/>
</dbReference>